<feature type="compositionally biased region" description="Basic and acidic residues" evidence="1">
    <location>
        <begin position="624"/>
        <end position="642"/>
    </location>
</feature>
<keyword evidence="3" id="KW-1185">Reference proteome</keyword>
<organism evidence="2">
    <name type="scientific">Strongyloides ratti</name>
    <name type="common">Parasitic roundworm</name>
    <dbReference type="NCBI Taxonomy" id="34506"/>
    <lineage>
        <taxon>Eukaryota</taxon>
        <taxon>Metazoa</taxon>
        <taxon>Ecdysozoa</taxon>
        <taxon>Nematoda</taxon>
        <taxon>Chromadorea</taxon>
        <taxon>Rhabditida</taxon>
        <taxon>Tylenchina</taxon>
        <taxon>Panagrolaimomorpha</taxon>
        <taxon>Strongyloidoidea</taxon>
        <taxon>Strongyloididae</taxon>
        <taxon>Strongyloides</taxon>
    </lineage>
</organism>
<dbReference type="GeneID" id="36378002"/>
<accession>A0A090LBZ1</accession>
<dbReference type="AlphaFoldDB" id="A0A090LBZ1"/>
<feature type="compositionally biased region" description="Polar residues" evidence="1">
    <location>
        <begin position="649"/>
        <end position="658"/>
    </location>
</feature>
<dbReference type="EMBL" id="LN609529">
    <property type="protein sequence ID" value="CEF65638.1"/>
    <property type="molecule type" value="Genomic_DNA"/>
</dbReference>
<reference evidence="2 3" key="1">
    <citation type="submission" date="2014-09" db="EMBL/GenBank/DDBJ databases">
        <authorList>
            <person name="Martin A.A."/>
        </authorList>
    </citation>
    <scope>NUCLEOTIDE SEQUENCE</scope>
    <source>
        <strain evidence="3">ED321</strain>
        <strain evidence="2">ED321 Heterogonic</strain>
    </source>
</reference>
<gene>
    <name evidence="2 4 5" type="ORF">SRAE_2000031500</name>
</gene>
<dbReference type="WormBase" id="SRAE_2000031500">
    <property type="protein sequence ID" value="SRP08741"/>
    <property type="gene ID" value="WBGene00260508"/>
</dbReference>
<dbReference type="Proteomes" id="UP000035682">
    <property type="component" value="Unplaced"/>
</dbReference>
<evidence type="ECO:0000256" key="1">
    <source>
        <dbReference type="SAM" id="MobiDB-lite"/>
    </source>
</evidence>
<evidence type="ECO:0000313" key="2">
    <source>
        <dbReference type="EMBL" id="CEF65638.1"/>
    </source>
</evidence>
<evidence type="ECO:0000313" key="5">
    <source>
        <dbReference type="WormBase" id="SRAE_2000031500"/>
    </source>
</evidence>
<feature type="region of interest" description="Disordered" evidence="1">
    <location>
        <begin position="621"/>
        <end position="658"/>
    </location>
</feature>
<evidence type="ECO:0000313" key="3">
    <source>
        <dbReference type="Proteomes" id="UP000035682"/>
    </source>
</evidence>
<proteinExistence type="predicted"/>
<evidence type="ECO:0000313" key="4">
    <source>
        <dbReference type="WBParaSite" id="SRAE_2000031500.1"/>
    </source>
</evidence>
<name>A0A090LBZ1_STRRB</name>
<sequence>MTLLTLQSHLGFLNNVLLLGKEYEDFGCSPKSIQCYVSRVDEKSGNIWLKPIKTIGLKNELDKLCQSFLKDIDNKELLDDYTISNVGLCVTPTGELIGRGKLIGMDKKGCSIIQCIDDGVIYGNVDKSCIYKLDRSMVENNFAFPLCFIAKSLPTFYLNKYRLLGVTDIHPGDFVNVNIVNVTGTIVHAIFSSCTKMITSIKYDYIGLDAFGGENSQWSKFCESSKFDLTYKDDCQINRYHEITDANTDGYVVGIPDEETIYVRSVSLSIAYCHFLDALTSSYSVGEFNKLLYVNKVVSDDVGKTFVFFDSVTVKFYRVEITGVGFGKFSCYCIDQPSLLFLDVENKPDILWKLTNTFSLPKFYCKVKLGNFKNRSSLMSKNEISLRRISTLKNLFKENNLVTVERRTGRKFLTVRHEGLDLVERYKDLMLSNYHDNMDVVTNTLGTFKEPSLRKKGTFASSMNASFKGKGNTLGQSLKAQCSMKISPNVPEKLEEMEGNKLFAFGSFKIKKSVTEDSTDDLLPDYMSDELVNELCEQFDWGFGYGTSQKSREEIDLPVTEFLKLNINYDDKIQKEKEESPVLCNEEWSRSNSSLSNLTNTSSKENSKNCRAVRFKGIPFNDSQDAKNKESSNESIEKKTSDMSDCDSGVSNSGTSSIENISRLERNASNNYLKRKLKSTKPYAVVDIYSADEIRIFNDVSLNMYRKIRDALMKLDDNQLEKVELDKLMPDTMYILKYKNERYRVYVKDNYMNEGDDSDSDQSYTSSNNHEYTKNADIIFVDQDTKRKFTFKSNDDVEIYKSPNEIKKFPLVPSEVVCLAGEHRNDLKLRDYICTPQATEYLRQLLPPFELKANANIKFSSTDIAGKKTISIRNLQGKSLSPLFSAFCQKLAANKK</sequence>
<dbReference type="RefSeq" id="XP_024504838.1">
    <property type="nucleotide sequence ID" value="XM_024651130.1"/>
</dbReference>
<reference evidence="4" key="2">
    <citation type="submission" date="2020-12" db="UniProtKB">
        <authorList>
            <consortium name="WormBaseParasite"/>
        </authorList>
    </citation>
    <scope>IDENTIFICATION</scope>
</reference>
<protein>
    <submittedName>
        <fullName evidence="4">Tudor domain-containing protein</fullName>
    </submittedName>
</protein>
<dbReference type="WBParaSite" id="SRAE_2000031500.1">
    <property type="protein sequence ID" value="SRAE_2000031500.1"/>
    <property type="gene ID" value="WBGene00260508"/>
</dbReference>
<dbReference type="CTD" id="36378002"/>